<gene>
    <name evidence="2" type="ordered locus">Namu_5113</name>
</gene>
<dbReference type="InParanoid" id="C8XB91"/>
<keyword evidence="3" id="KW-1185">Reference proteome</keyword>
<dbReference type="STRING" id="479431.Namu_5113"/>
<dbReference type="RefSeq" id="WP_015750191.1">
    <property type="nucleotide sequence ID" value="NC_013235.1"/>
</dbReference>
<evidence type="ECO:0000313" key="2">
    <source>
        <dbReference type="EMBL" id="ACV81383.1"/>
    </source>
</evidence>
<feature type="compositionally biased region" description="Polar residues" evidence="1">
    <location>
        <begin position="1"/>
        <end position="18"/>
    </location>
</feature>
<reference evidence="2 3" key="2">
    <citation type="journal article" date="2010" name="Stand. Genomic Sci.">
        <title>Complete genome sequence of Nakamurella multipartita type strain (Y-104).</title>
        <authorList>
            <person name="Tice H."/>
            <person name="Mayilraj S."/>
            <person name="Sims D."/>
            <person name="Lapidus A."/>
            <person name="Nolan M."/>
            <person name="Lucas S."/>
            <person name="Glavina Del Rio T."/>
            <person name="Copeland A."/>
            <person name="Cheng J.F."/>
            <person name="Meincke L."/>
            <person name="Bruce D."/>
            <person name="Goodwin L."/>
            <person name="Pitluck S."/>
            <person name="Ivanova N."/>
            <person name="Mavromatis K."/>
            <person name="Ovchinnikova G."/>
            <person name="Pati A."/>
            <person name="Chen A."/>
            <person name="Palaniappan K."/>
            <person name="Land M."/>
            <person name="Hauser L."/>
            <person name="Chang Y.J."/>
            <person name="Jeffries C.D."/>
            <person name="Detter J.C."/>
            <person name="Brettin T."/>
            <person name="Rohde M."/>
            <person name="Goker M."/>
            <person name="Bristow J."/>
            <person name="Eisen J.A."/>
            <person name="Markowitz V."/>
            <person name="Hugenholtz P."/>
            <person name="Kyrpides N.C."/>
            <person name="Klenk H.P."/>
            <person name="Chen F."/>
        </authorList>
    </citation>
    <scope>NUCLEOTIDE SEQUENCE [LARGE SCALE GENOMIC DNA]</scope>
    <source>
        <strain evidence="3">ATCC 700099 / DSM 44233 / CIP 104796 / JCM 9543 / NBRC 105858 / Y-104</strain>
    </source>
</reference>
<dbReference type="AlphaFoldDB" id="C8XB91"/>
<proteinExistence type="predicted"/>
<organism evidence="2 3">
    <name type="scientific">Nakamurella multipartita (strain ATCC 700099 / DSM 44233 / CIP 104796 / JCM 9543 / NBRC 105858 / Y-104)</name>
    <name type="common">Microsphaera multipartita</name>
    <dbReference type="NCBI Taxonomy" id="479431"/>
    <lineage>
        <taxon>Bacteria</taxon>
        <taxon>Bacillati</taxon>
        <taxon>Actinomycetota</taxon>
        <taxon>Actinomycetes</taxon>
        <taxon>Nakamurellales</taxon>
        <taxon>Nakamurellaceae</taxon>
        <taxon>Nakamurella</taxon>
    </lineage>
</organism>
<evidence type="ECO:0000313" key="3">
    <source>
        <dbReference type="Proteomes" id="UP000002218"/>
    </source>
</evidence>
<evidence type="ECO:0000256" key="1">
    <source>
        <dbReference type="SAM" id="MobiDB-lite"/>
    </source>
</evidence>
<protein>
    <submittedName>
        <fullName evidence="2">Uncharacterized protein</fullName>
    </submittedName>
</protein>
<dbReference type="KEGG" id="nml:Namu_5113"/>
<name>C8XB91_NAKMY</name>
<dbReference type="HOGENOM" id="CLU_3202361_0_0_11"/>
<dbReference type="EMBL" id="CP001737">
    <property type="protein sequence ID" value="ACV81383.1"/>
    <property type="molecule type" value="Genomic_DNA"/>
</dbReference>
<dbReference type="Proteomes" id="UP000002218">
    <property type="component" value="Chromosome"/>
</dbReference>
<accession>C8XB91</accession>
<sequence length="45" mass="4764">MSHPNTTDPATTEETPQAQEALESDDGIGATTDEANTFEPEEPTS</sequence>
<reference evidence="3" key="1">
    <citation type="submission" date="2009-09" db="EMBL/GenBank/DDBJ databases">
        <title>The complete genome of Nakamurella multipartita DSM 44233.</title>
        <authorList>
            <consortium name="US DOE Joint Genome Institute (JGI-PGF)"/>
            <person name="Lucas S."/>
            <person name="Copeland A."/>
            <person name="Lapidus A."/>
            <person name="Glavina del Rio T."/>
            <person name="Dalin E."/>
            <person name="Tice H."/>
            <person name="Bruce D."/>
            <person name="Goodwin L."/>
            <person name="Pitluck S."/>
            <person name="Kyrpides N."/>
            <person name="Mavromatis K."/>
            <person name="Ivanova N."/>
            <person name="Ovchinnikova G."/>
            <person name="Sims D."/>
            <person name="Meincke L."/>
            <person name="Brettin T."/>
            <person name="Detter J.C."/>
            <person name="Han C."/>
            <person name="Larimer F."/>
            <person name="Land M."/>
            <person name="Hauser L."/>
            <person name="Markowitz V."/>
            <person name="Cheng J.-F."/>
            <person name="Hugenholtz P."/>
            <person name="Woyke T."/>
            <person name="Wu D."/>
            <person name="Klenk H.-P."/>
            <person name="Eisen J.A."/>
        </authorList>
    </citation>
    <scope>NUCLEOTIDE SEQUENCE [LARGE SCALE GENOMIC DNA]</scope>
    <source>
        <strain evidence="3">ATCC 700099 / DSM 44233 / CIP 104796 / JCM 9543 / NBRC 105858 / Y-104</strain>
    </source>
</reference>
<feature type="region of interest" description="Disordered" evidence="1">
    <location>
        <begin position="1"/>
        <end position="45"/>
    </location>
</feature>